<dbReference type="Proteomes" id="UP001174136">
    <property type="component" value="Unassembled WGS sequence"/>
</dbReference>
<dbReference type="GO" id="GO:0046983">
    <property type="term" value="F:protein dimerization activity"/>
    <property type="evidence" value="ECO:0007669"/>
    <property type="project" value="InterPro"/>
</dbReference>
<keyword evidence="3" id="KW-1185">Reference proteome</keyword>
<evidence type="ECO:0000313" key="2">
    <source>
        <dbReference type="EMBL" id="KAK0147537.1"/>
    </source>
</evidence>
<evidence type="ECO:0000313" key="3">
    <source>
        <dbReference type="Proteomes" id="UP001174136"/>
    </source>
</evidence>
<accession>A0AA47MVS9</accession>
<dbReference type="InterPro" id="IPR008906">
    <property type="entry name" value="HATC_C_dom"/>
</dbReference>
<reference evidence="2" key="1">
    <citation type="journal article" date="2023" name="Front. Mar. Sci.">
        <title>A new Merluccius polli reference genome to investigate the effects of global change in West African waters.</title>
        <authorList>
            <person name="Mateo J.L."/>
            <person name="Blanco-Fernandez C."/>
            <person name="Garcia-Vazquez E."/>
            <person name="Machado-Schiaffino G."/>
        </authorList>
    </citation>
    <scope>NUCLEOTIDE SEQUENCE</scope>
    <source>
        <strain evidence="2">C29</strain>
        <tissue evidence="2">Fin</tissue>
    </source>
</reference>
<gene>
    <name evidence="2" type="ORF">N1851_012988</name>
</gene>
<name>A0AA47MVS9_MERPO</name>
<dbReference type="EMBL" id="JAOPHQ010002297">
    <property type="protein sequence ID" value="KAK0147537.1"/>
    <property type="molecule type" value="Genomic_DNA"/>
</dbReference>
<feature type="domain" description="HAT C-terminal dimerisation" evidence="1">
    <location>
        <begin position="87"/>
        <end position="136"/>
    </location>
</feature>
<evidence type="ECO:0000259" key="1">
    <source>
        <dbReference type="Pfam" id="PF05699"/>
    </source>
</evidence>
<dbReference type="Pfam" id="PF05699">
    <property type="entry name" value="Dimer_Tnp_hAT"/>
    <property type="match status" value="1"/>
</dbReference>
<proteinExistence type="predicted"/>
<organism evidence="2 3">
    <name type="scientific">Merluccius polli</name>
    <name type="common">Benguela hake</name>
    <name type="synonym">Merluccius cadenati</name>
    <dbReference type="NCBI Taxonomy" id="89951"/>
    <lineage>
        <taxon>Eukaryota</taxon>
        <taxon>Metazoa</taxon>
        <taxon>Chordata</taxon>
        <taxon>Craniata</taxon>
        <taxon>Vertebrata</taxon>
        <taxon>Euteleostomi</taxon>
        <taxon>Actinopterygii</taxon>
        <taxon>Neopterygii</taxon>
        <taxon>Teleostei</taxon>
        <taxon>Neoteleostei</taxon>
        <taxon>Acanthomorphata</taxon>
        <taxon>Zeiogadaria</taxon>
        <taxon>Gadariae</taxon>
        <taxon>Gadiformes</taxon>
        <taxon>Gadoidei</taxon>
        <taxon>Merlucciidae</taxon>
        <taxon>Merluccius</taxon>
    </lineage>
</organism>
<protein>
    <recommendedName>
        <fullName evidence="1">HAT C-terminal dimerisation domain-containing protein</fullName>
    </recommendedName>
</protein>
<dbReference type="AlphaFoldDB" id="A0AA47MVS9"/>
<comment type="caution">
    <text evidence="2">The sequence shown here is derived from an EMBL/GenBank/DDBJ whole genome shotgun (WGS) entry which is preliminary data.</text>
</comment>
<sequence length="324" mass="35745">MSIIIPLKHMMPTSVKHSATDPQIVKDVKSAIASNLEEKYSDPRQKSCKDLQQVSEGVQLYSKARVIQWTFSGRWTDDEHRYGTHTFSGPAKRYLVVKAASVPSERAISTAGDVVNTQRSAVSPGNVDLLVFSKRSLREWGGLGLPCGLALPHQRVVDGLLDVFGFLDEMRRSCRWFEHIKSSSAARPAKSSRLGIWRPLISPVGLDLAETLVVVAASSCWKYGISRTPLTLRVSTFLAKGALSTLLQLMDGTGLGGGGGRNAHITLCQAVFTPNQRSGPFSRSEITLLQQYGKTLQLHRGSLGPMDQLWKLHFNLWLIFAHHT</sequence>